<dbReference type="Proteomes" id="UP000594263">
    <property type="component" value="Unplaced"/>
</dbReference>
<proteinExistence type="predicted"/>
<keyword evidence="2" id="KW-1185">Reference proteome</keyword>
<sequence>MSSRRICLRLKKKNLSVPLIAYSSWISFLVNYKSRCQPLHLLVSPHLHLMRVTDFHQQE</sequence>
<dbReference type="Gramene" id="Kaladp0055s0006.1.v1.1">
    <property type="protein sequence ID" value="Kaladp0055s0006.1.v1.1"/>
    <property type="gene ID" value="Kaladp0055s0006.v1.1"/>
</dbReference>
<accession>A0A7N0U511</accession>
<name>A0A7N0U511_KALFE</name>
<evidence type="ECO:0000313" key="1">
    <source>
        <dbReference type="EnsemblPlants" id="Kaladp0055s0006.1.v1.1"/>
    </source>
</evidence>
<dbReference type="EnsemblPlants" id="Kaladp0055s0006.1.v1.1">
    <property type="protein sequence ID" value="Kaladp0055s0006.1.v1.1"/>
    <property type="gene ID" value="Kaladp0055s0006.v1.1"/>
</dbReference>
<dbReference type="AlphaFoldDB" id="A0A7N0U511"/>
<evidence type="ECO:0000313" key="2">
    <source>
        <dbReference type="Proteomes" id="UP000594263"/>
    </source>
</evidence>
<organism evidence="1 2">
    <name type="scientific">Kalanchoe fedtschenkoi</name>
    <name type="common">Lavender scallops</name>
    <name type="synonym">South American air plant</name>
    <dbReference type="NCBI Taxonomy" id="63787"/>
    <lineage>
        <taxon>Eukaryota</taxon>
        <taxon>Viridiplantae</taxon>
        <taxon>Streptophyta</taxon>
        <taxon>Embryophyta</taxon>
        <taxon>Tracheophyta</taxon>
        <taxon>Spermatophyta</taxon>
        <taxon>Magnoliopsida</taxon>
        <taxon>eudicotyledons</taxon>
        <taxon>Gunneridae</taxon>
        <taxon>Pentapetalae</taxon>
        <taxon>Saxifragales</taxon>
        <taxon>Crassulaceae</taxon>
        <taxon>Kalanchoe</taxon>
    </lineage>
</organism>
<protein>
    <submittedName>
        <fullName evidence="1">Uncharacterized protein</fullName>
    </submittedName>
</protein>
<reference evidence="1" key="1">
    <citation type="submission" date="2021-01" db="UniProtKB">
        <authorList>
            <consortium name="EnsemblPlants"/>
        </authorList>
    </citation>
    <scope>IDENTIFICATION</scope>
</reference>